<protein>
    <submittedName>
        <fullName evidence="1">Uncharacterized protein</fullName>
    </submittedName>
</protein>
<reference evidence="1 2" key="1">
    <citation type="journal article" date="2018" name="Cell">
        <title>The Chara Genome: Secondary Complexity and Implications for Plant Terrestrialization.</title>
        <authorList>
            <person name="Nishiyama T."/>
            <person name="Sakayama H."/>
            <person name="Vries J.D."/>
            <person name="Buschmann H."/>
            <person name="Saint-Marcoux D."/>
            <person name="Ullrich K.K."/>
            <person name="Haas F.B."/>
            <person name="Vanderstraeten L."/>
            <person name="Becker D."/>
            <person name="Lang D."/>
            <person name="Vosolsobe S."/>
            <person name="Rombauts S."/>
            <person name="Wilhelmsson P.K.I."/>
            <person name="Janitza P."/>
            <person name="Kern R."/>
            <person name="Heyl A."/>
            <person name="Rumpler F."/>
            <person name="Villalobos L.I.A.C."/>
            <person name="Clay J.M."/>
            <person name="Skokan R."/>
            <person name="Toyoda A."/>
            <person name="Suzuki Y."/>
            <person name="Kagoshima H."/>
            <person name="Schijlen E."/>
            <person name="Tajeshwar N."/>
            <person name="Catarino B."/>
            <person name="Hetherington A.J."/>
            <person name="Saltykova A."/>
            <person name="Bonnot C."/>
            <person name="Breuninger H."/>
            <person name="Symeonidi A."/>
            <person name="Radhakrishnan G.V."/>
            <person name="Van Nieuwerburgh F."/>
            <person name="Deforce D."/>
            <person name="Chang C."/>
            <person name="Karol K.G."/>
            <person name="Hedrich R."/>
            <person name="Ulvskov P."/>
            <person name="Glockner G."/>
            <person name="Delwiche C.F."/>
            <person name="Petrasek J."/>
            <person name="Van de Peer Y."/>
            <person name="Friml J."/>
            <person name="Beilby M."/>
            <person name="Dolan L."/>
            <person name="Kohara Y."/>
            <person name="Sugano S."/>
            <person name="Fujiyama A."/>
            <person name="Delaux P.-M."/>
            <person name="Quint M."/>
            <person name="TheiBen G."/>
            <person name="Hagemann M."/>
            <person name="Harholt J."/>
            <person name="Dunand C."/>
            <person name="Zachgo S."/>
            <person name="Langdale J."/>
            <person name="Maumus F."/>
            <person name="Straeten D.V.D."/>
            <person name="Gould S.B."/>
            <person name="Rensing S.A."/>
        </authorList>
    </citation>
    <scope>NUCLEOTIDE SEQUENCE [LARGE SCALE GENOMIC DNA]</scope>
    <source>
        <strain evidence="1 2">S276</strain>
    </source>
</reference>
<gene>
    <name evidence="1" type="ORF">CBR_g31323</name>
</gene>
<organism evidence="1 2">
    <name type="scientific">Chara braunii</name>
    <name type="common">Braun's stonewort</name>
    <dbReference type="NCBI Taxonomy" id="69332"/>
    <lineage>
        <taxon>Eukaryota</taxon>
        <taxon>Viridiplantae</taxon>
        <taxon>Streptophyta</taxon>
        <taxon>Charophyceae</taxon>
        <taxon>Charales</taxon>
        <taxon>Characeae</taxon>
        <taxon>Chara</taxon>
    </lineage>
</organism>
<dbReference type="EMBL" id="BFEA01000356">
    <property type="protein sequence ID" value="GBG80769.1"/>
    <property type="molecule type" value="Genomic_DNA"/>
</dbReference>
<dbReference type="OrthoDB" id="3260303at2759"/>
<dbReference type="Proteomes" id="UP000265515">
    <property type="component" value="Unassembled WGS sequence"/>
</dbReference>
<accession>A0A388LEM8</accession>
<dbReference type="AlphaFoldDB" id="A0A388LEM8"/>
<evidence type="ECO:0000313" key="2">
    <source>
        <dbReference type="Proteomes" id="UP000265515"/>
    </source>
</evidence>
<name>A0A388LEM8_CHABU</name>
<sequence>MVGLYNCYKAGWSGGRVPGWSAARLVGWSGGGMGGWEDGRMGGWQNGGMARWEDGRAAGWQHGRVAGWQDGRTVGSSGEARPSYGGVSRCSPTIGWWGAALKPHHRMVGCLIEARPSDGAVQRHGDGEMVEWVYYPTSEGTGFRFRVQVCLVGWHDGWTVKWSDGRIVKLLEGGMVGWSGGRMVSCPAGRIVGWWDGRMGGWEDGRMAEWKDGKMVGQQDGRMAGLQDGRMAGLQDGRMAGWSGRAVKLNDRVSALVEEWKDERPEFEKQEDWKRQLKTSCLNYWEKQLDMLNKLEQEKTSQLVLLSTSFWPTPMTESVEEVKVELPIVDSSPRKQCFVGYKSDAPKPEFDLAKHADISSFVVMHAPDENADKEVSFWVGRVQEKSENSEQILIEYSRPQGKETDMCKLYEDAWNKTWRIENESSPG</sequence>
<evidence type="ECO:0000313" key="1">
    <source>
        <dbReference type="EMBL" id="GBG80769.1"/>
    </source>
</evidence>
<proteinExistence type="predicted"/>
<comment type="caution">
    <text evidence="1">The sequence shown here is derived from an EMBL/GenBank/DDBJ whole genome shotgun (WGS) entry which is preliminary data.</text>
</comment>
<keyword evidence="2" id="KW-1185">Reference proteome</keyword>
<dbReference type="Gramene" id="GBG80769">
    <property type="protein sequence ID" value="GBG80769"/>
    <property type="gene ID" value="CBR_g31323"/>
</dbReference>